<name>A0AAX1UNZ6_CERSP</name>
<dbReference type="EMBL" id="QWGP01000005">
    <property type="protein sequence ID" value="RHZ96454.1"/>
    <property type="molecule type" value="Genomic_DNA"/>
</dbReference>
<evidence type="ECO:0000313" key="2">
    <source>
        <dbReference type="EMBL" id="RHZ96454.1"/>
    </source>
</evidence>
<dbReference type="RefSeq" id="WP_118999681.1">
    <property type="nucleotide sequence ID" value="NZ_QWGP01000005.1"/>
</dbReference>
<comment type="caution">
    <text evidence="2">The sequence shown here is derived from an EMBL/GenBank/DDBJ whole genome shotgun (WGS) entry which is preliminary data.</text>
</comment>
<keyword evidence="1" id="KW-0472">Membrane</keyword>
<reference evidence="2 3" key="1">
    <citation type="submission" date="2018-08" db="EMBL/GenBank/DDBJ databases">
        <title>Draft genome sequence of Rhodobacter sphaeroides FY.</title>
        <authorList>
            <person name="Rayyan A."/>
            <person name="Meyer T.E."/>
            <person name="Kyndt J.A."/>
        </authorList>
    </citation>
    <scope>NUCLEOTIDE SEQUENCE [LARGE SCALE GENOMIC DNA]</scope>
    <source>
        <strain evidence="2 3">FY</strain>
    </source>
</reference>
<sequence>MPEYRNSITLGNVLQMGAFVVALSVAWATLDARSLAAQRTVDDHEVRIRALEAQILGTLGRLDERLARIEAATSR</sequence>
<gene>
    <name evidence="2" type="ORF">D1114_07010</name>
</gene>
<feature type="transmembrane region" description="Helical" evidence="1">
    <location>
        <begin position="12"/>
        <end position="30"/>
    </location>
</feature>
<organism evidence="2 3">
    <name type="scientific">Cereibacter sphaeroides</name>
    <name type="common">Rhodobacter sphaeroides</name>
    <dbReference type="NCBI Taxonomy" id="1063"/>
    <lineage>
        <taxon>Bacteria</taxon>
        <taxon>Pseudomonadati</taxon>
        <taxon>Pseudomonadota</taxon>
        <taxon>Alphaproteobacteria</taxon>
        <taxon>Rhodobacterales</taxon>
        <taxon>Paracoccaceae</taxon>
        <taxon>Cereibacter</taxon>
    </lineage>
</organism>
<keyword evidence="1" id="KW-0812">Transmembrane</keyword>
<keyword evidence="1" id="KW-1133">Transmembrane helix</keyword>
<accession>A0AAX1UNZ6</accession>
<evidence type="ECO:0000313" key="3">
    <source>
        <dbReference type="Proteomes" id="UP000266305"/>
    </source>
</evidence>
<dbReference type="Proteomes" id="UP000266305">
    <property type="component" value="Unassembled WGS sequence"/>
</dbReference>
<protein>
    <submittedName>
        <fullName evidence="2">Uncharacterized protein</fullName>
    </submittedName>
</protein>
<dbReference type="AlphaFoldDB" id="A0AAX1UNZ6"/>
<evidence type="ECO:0000256" key="1">
    <source>
        <dbReference type="SAM" id="Phobius"/>
    </source>
</evidence>
<proteinExistence type="predicted"/>